<sequence length="216" mass="23738">MSERILHLVLGATGLGKTRLSVALARVYDGCPVLVLDRIQCYPELAIGSARPTSDVLRGTTRLYLDDGPLSPHGPIAAVPGIDRLLLYLRQCLEDGTRALVIEGGSISLLHELLARRGWSSGWDLRVTAYTEQSLAAYELAVGERVERMLGSRIRRGEVRTLLDELADLWDDPLARKHAAGILGYQQAIDLCELNGLNPRELTQPTGLLWRGNSPH</sequence>
<dbReference type="Proteomes" id="UP001377168">
    <property type="component" value="Unassembled WGS sequence"/>
</dbReference>
<comment type="caution">
    <text evidence="1">The sequence shown here is derived from an EMBL/GenBank/DDBJ whole genome shotgun (WGS) entry which is preliminary data.</text>
</comment>
<evidence type="ECO:0000313" key="2">
    <source>
        <dbReference type="Proteomes" id="UP001377168"/>
    </source>
</evidence>
<name>A0ACC6Q9A4_9ACTN</name>
<keyword evidence="1" id="KW-0808">Transferase</keyword>
<accession>A0ACC6Q9A4</accession>
<keyword evidence="2" id="KW-1185">Reference proteome</keyword>
<proteinExistence type="predicted"/>
<dbReference type="EMBL" id="JBBKAJ010000039">
    <property type="protein sequence ID" value="MEJ8640119.1"/>
    <property type="molecule type" value="Genomic_DNA"/>
</dbReference>
<organism evidence="1 2">
    <name type="scientific">Streptomyces achmelvichensis</name>
    <dbReference type="NCBI Taxonomy" id="3134111"/>
    <lineage>
        <taxon>Bacteria</taxon>
        <taxon>Bacillati</taxon>
        <taxon>Actinomycetota</taxon>
        <taxon>Actinomycetes</taxon>
        <taxon>Kitasatosporales</taxon>
        <taxon>Streptomycetaceae</taxon>
        <taxon>Streptomyces</taxon>
    </lineage>
</organism>
<gene>
    <name evidence="1" type="ORF">WKI67_43310</name>
</gene>
<evidence type="ECO:0000313" key="1">
    <source>
        <dbReference type="EMBL" id="MEJ8640119.1"/>
    </source>
</evidence>
<reference evidence="1" key="1">
    <citation type="submission" date="2024-03" db="EMBL/GenBank/DDBJ databases">
        <title>Novel Streptomyces species of biotechnological and ecological value are a feature of Machair soil.</title>
        <authorList>
            <person name="Prole J.R."/>
            <person name="Goodfellow M."/>
            <person name="Allenby N."/>
            <person name="Ward A.C."/>
        </authorList>
    </citation>
    <scope>NUCLEOTIDE SEQUENCE</scope>
    <source>
        <strain evidence="1">MS2.AVA.5</strain>
    </source>
</reference>
<protein>
    <submittedName>
        <fullName evidence="1">Isopentenyl transferase family protein</fullName>
    </submittedName>
</protein>